<keyword evidence="6 10" id="KW-0067">ATP-binding</keyword>
<dbReference type="PANTHER" id="PTHR43553:SF24">
    <property type="entry name" value="ENERGY-COUPLING FACTOR TRANSPORTER ATP-BINDING PROTEIN ECFA1"/>
    <property type="match status" value="1"/>
</dbReference>
<keyword evidence="7" id="KW-1278">Translocase</keyword>
<dbReference type="PANTHER" id="PTHR43553">
    <property type="entry name" value="HEAVY METAL TRANSPORTER"/>
    <property type="match status" value="1"/>
</dbReference>
<dbReference type="CDD" id="cd03225">
    <property type="entry name" value="ABC_cobalt_CbiO_domain1"/>
    <property type="match status" value="1"/>
</dbReference>
<keyword evidence="11" id="KW-1185">Reference proteome</keyword>
<comment type="similarity">
    <text evidence="2">Belongs to the ABC transporter superfamily.</text>
</comment>
<name>A0ABW5Y4A4_9BACL</name>
<dbReference type="SUPFAM" id="SSF52540">
    <property type="entry name" value="P-loop containing nucleoside triphosphate hydrolases"/>
    <property type="match status" value="1"/>
</dbReference>
<dbReference type="GO" id="GO:0005524">
    <property type="term" value="F:ATP binding"/>
    <property type="evidence" value="ECO:0007669"/>
    <property type="project" value="UniProtKB-KW"/>
</dbReference>
<dbReference type="EMBL" id="JBHUOR010000128">
    <property type="protein sequence ID" value="MFD2869809.1"/>
    <property type="molecule type" value="Genomic_DNA"/>
</dbReference>
<evidence type="ECO:0000259" key="9">
    <source>
        <dbReference type="PROSITE" id="PS50893"/>
    </source>
</evidence>
<evidence type="ECO:0000313" key="10">
    <source>
        <dbReference type="EMBL" id="MFD2869809.1"/>
    </source>
</evidence>
<accession>A0ABW5Y4A4</accession>
<reference evidence="11" key="1">
    <citation type="journal article" date="2019" name="Int. J. Syst. Evol. Microbiol.">
        <title>The Global Catalogue of Microorganisms (GCM) 10K type strain sequencing project: providing services to taxonomists for standard genome sequencing and annotation.</title>
        <authorList>
            <consortium name="The Broad Institute Genomics Platform"/>
            <consortium name="The Broad Institute Genome Sequencing Center for Infectious Disease"/>
            <person name="Wu L."/>
            <person name="Ma J."/>
        </authorList>
    </citation>
    <scope>NUCLEOTIDE SEQUENCE [LARGE SCALE GENOMIC DNA]</scope>
    <source>
        <strain evidence="11">KCTC 33522</strain>
    </source>
</reference>
<comment type="subcellular location">
    <subcellularLocation>
        <location evidence="1">Cell membrane</location>
        <topology evidence="1">Peripheral membrane protein</topology>
    </subcellularLocation>
</comment>
<sequence length="251" mass="28446">MLTVENTTYYHTPGHGIENLCFTVYEQDCLVLLGANGSGKSTVLSLLAGLLTPQSGKILYEGNPVKPGEIGIVFQHPDDQFITTSVMDEVIFGLENLQVPREEMTARAYQALDEVGMRWAIERHPMTLSGGEKQRVALVAVLAMRPKILLLDEVTAMLDSHARSDFYTLLKTLKKRYTIVMTTHIVEEYLFANRVCYLQNHRIVFDGDLPAFAAHYPTYAMPFIIEFQRTCHLPICIQTYEECVKQIWPSL</sequence>
<evidence type="ECO:0000256" key="4">
    <source>
        <dbReference type="ARBA" id="ARBA00022475"/>
    </source>
</evidence>
<keyword evidence="5" id="KW-0547">Nucleotide-binding</keyword>
<organism evidence="10 11">
    <name type="scientific">Kurthia populi</name>
    <dbReference type="NCBI Taxonomy" id="1562132"/>
    <lineage>
        <taxon>Bacteria</taxon>
        <taxon>Bacillati</taxon>
        <taxon>Bacillota</taxon>
        <taxon>Bacilli</taxon>
        <taxon>Bacillales</taxon>
        <taxon>Caryophanaceae</taxon>
        <taxon>Kurthia</taxon>
    </lineage>
</organism>
<dbReference type="RefSeq" id="WP_380148416.1">
    <property type="nucleotide sequence ID" value="NZ_JBHUOR010000128.1"/>
</dbReference>
<dbReference type="Proteomes" id="UP001597568">
    <property type="component" value="Unassembled WGS sequence"/>
</dbReference>
<protein>
    <submittedName>
        <fullName evidence="10">Energy-coupling factor ABC transporter ATP-binding protein</fullName>
    </submittedName>
</protein>
<evidence type="ECO:0000256" key="5">
    <source>
        <dbReference type="ARBA" id="ARBA00022741"/>
    </source>
</evidence>
<feature type="domain" description="ABC transporter" evidence="9">
    <location>
        <begin position="2"/>
        <end position="225"/>
    </location>
</feature>
<dbReference type="InterPro" id="IPR003439">
    <property type="entry name" value="ABC_transporter-like_ATP-bd"/>
</dbReference>
<keyword evidence="4" id="KW-1003">Cell membrane</keyword>
<evidence type="ECO:0000256" key="6">
    <source>
        <dbReference type="ARBA" id="ARBA00022840"/>
    </source>
</evidence>
<dbReference type="Gene3D" id="3.40.50.300">
    <property type="entry name" value="P-loop containing nucleotide triphosphate hydrolases"/>
    <property type="match status" value="1"/>
</dbReference>
<evidence type="ECO:0000256" key="1">
    <source>
        <dbReference type="ARBA" id="ARBA00004202"/>
    </source>
</evidence>
<evidence type="ECO:0000256" key="8">
    <source>
        <dbReference type="ARBA" id="ARBA00023136"/>
    </source>
</evidence>
<evidence type="ECO:0000256" key="2">
    <source>
        <dbReference type="ARBA" id="ARBA00005417"/>
    </source>
</evidence>
<keyword evidence="3" id="KW-0813">Transport</keyword>
<keyword evidence="8" id="KW-0472">Membrane</keyword>
<dbReference type="InterPro" id="IPR017871">
    <property type="entry name" value="ABC_transporter-like_CS"/>
</dbReference>
<dbReference type="Pfam" id="PF00005">
    <property type="entry name" value="ABC_tran"/>
    <property type="match status" value="1"/>
</dbReference>
<evidence type="ECO:0000256" key="7">
    <source>
        <dbReference type="ARBA" id="ARBA00022967"/>
    </source>
</evidence>
<dbReference type="InterPro" id="IPR015856">
    <property type="entry name" value="ABC_transpr_CbiO/EcfA_su"/>
</dbReference>
<dbReference type="SMART" id="SM00382">
    <property type="entry name" value="AAA"/>
    <property type="match status" value="1"/>
</dbReference>
<proteinExistence type="inferred from homology"/>
<gene>
    <name evidence="10" type="ORF">ACFSY7_15050</name>
</gene>
<dbReference type="InterPro" id="IPR050095">
    <property type="entry name" value="ECF_ABC_transporter_ATP-bd"/>
</dbReference>
<dbReference type="PROSITE" id="PS50893">
    <property type="entry name" value="ABC_TRANSPORTER_2"/>
    <property type="match status" value="1"/>
</dbReference>
<comment type="caution">
    <text evidence="10">The sequence shown here is derived from an EMBL/GenBank/DDBJ whole genome shotgun (WGS) entry which is preliminary data.</text>
</comment>
<evidence type="ECO:0000313" key="11">
    <source>
        <dbReference type="Proteomes" id="UP001597568"/>
    </source>
</evidence>
<dbReference type="InterPro" id="IPR027417">
    <property type="entry name" value="P-loop_NTPase"/>
</dbReference>
<dbReference type="InterPro" id="IPR003593">
    <property type="entry name" value="AAA+_ATPase"/>
</dbReference>
<dbReference type="PROSITE" id="PS00211">
    <property type="entry name" value="ABC_TRANSPORTER_1"/>
    <property type="match status" value="1"/>
</dbReference>
<evidence type="ECO:0000256" key="3">
    <source>
        <dbReference type="ARBA" id="ARBA00022448"/>
    </source>
</evidence>